<dbReference type="PRINTS" id="PR00149">
    <property type="entry name" value="FUMRATELYASE"/>
</dbReference>
<sequence>MATRLTESGAYARLWRTPALADIFEEPRRLQSWLDILVALAAAQAEVGLIPGRAAEQIARHARADQLDVELVAAETRRTGHSTLGLIRALQTRLPEPASEYVYYGATVQDLTDTWFGLVMRDVGALVRADLRRAHATLLRLAATHRDTVMAGRTHGQPGAPITFGFKVATWADELGRHLARLAEGSARWSVGQLAGAVGVLGFFEPDGIALRRLFCERLKLADPGLSWTSTRDRVAEFGSVLSLVAGTLARIGNEVYELQRPEIGELSEAPSQHTVGSITMPHKRNPELSEHLDTLARLARANAGILAEGMVSGHERDGRAWKAEWAALPDVALAAGTAASLAADLVDGLVVHPDRMRANLGPRWASERVLAELSRRHGKHRAQQLLQDALSANPDGDLAEALKEHDLDEKWTREPAVATAGAMVDAIVARGTPE</sequence>
<dbReference type="GO" id="GO:0044208">
    <property type="term" value="P:'de novo' AMP biosynthetic process"/>
    <property type="evidence" value="ECO:0007669"/>
    <property type="project" value="TreeGrafter"/>
</dbReference>
<dbReference type="OrthoDB" id="9768878at2"/>
<dbReference type="Pfam" id="PF00206">
    <property type="entry name" value="Lyase_1"/>
    <property type="match status" value="1"/>
</dbReference>
<feature type="domain" description="Fumarate lyase N-terminal" evidence="2">
    <location>
        <begin position="17"/>
        <end position="296"/>
    </location>
</feature>
<name>A0A239GR09_9ACTN</name>
<organism evidence="3 4">
    <name type="scientific">Asanoa hainanensis</name>
    <dbReference type="NCBI Taxonomy" id="560556"/>
    <lineage>
        <taxon>Bacteria</taxon>
        <taxon>Bacillati</taxon>
        <taxon>Actinomycetota</taxon>
        <taxon>Actinomycetes</taxon>
        <taxon>Micromonosporales</taxon>
        <taxon>Micromonosporaceae</taxon>
        <taxon>Asanoa</taxon>
    </lineage>
</organism>
<dbReference type="AlphaFoldDB" id="A0A239GR09"/>
<dbReference type="EMBL" id="FZPH01000001">
    <property type="protein sequence ID" value="SNS71262.1"/>
    <property type="molecule type" value="Genomic_DNA"/>
</dbReference>
<dbReference type="InterPro" id="IPR020557">
    <property type="entry name" value="Fumarate_lyase_CS"/>
</dbReference>
<dbReference type="GO" id="GO:0004018">
    <property type="term" value="F:N6-(1,2-dicarboxyethyl)AMP AMP-lyase (fumarate-forming) activity"/>
    <property type="evidence" value="ECO:0007669"/>
    <property type="project" value="TreeGrafter"/>
</dbReference>
<dbReference type="PROSITE" id="PS00163">
    <property type="entry name" value="FUMARATE_LYASES"/>
    <property type="match status" value="1"/>
</dbReference>
<dbReference type="Gene3D" id="1.20.200.10">
    <property type="entry name" value="Fumarase/aspartase (Central domain)"/>
    <property type="match status" value="1"/>
</dbReference>
<dbReference type="InterPro" id="IPR022761">
    <property type="entry name" value="Fumarate_lyase_N"/>
</dbReference>
<keyword evidence="1 3" id="KW-0456">Lyase</keyword>
<dbReference type="SUPFAM" id="SSF48557">
    <property type="entry name" value="L-aspartase-like"/>
    <property type="match status" value="1"/>
</dbReference>
<protein>
    <submittedName>
        <fullName evidence="3">Adenylosuccinate lyase</fullName>
    </submittedName>
</protein>
<dbReference type="CDD" id="cd01597">
    <property type="entry name" value="pCLME"/>
    <property type="match status" value="1"/>
</dbReference>
<evidence type="ECO:0000313" key="3">
    <source>
        <dbReference type="EMBL" id="SNS71262.1"/>
    </source>
</evidence>
<dbReference type="RefSeq" id="WP_089244181.1">
    <property type="nucleotide sequence ID" value="NZ_FZPH01000001.1"/>
</dbReference>
<accession>A0A239GR09</accession>
<dbReference type="PRINTS" id="PR00145">
    <property type="entry name" value="ARGSUCLYASE"/>
</dbReference>
<dbReference type="InterPro" id="IPR008948">
    <property type="entry name" value="L-Aspartase-like"/>
</dbReference>
<dbReference type="PANTHER" id="PTHR43172">
    <property type="entry name" value="ADENYLOSUCCINATE LYASE"/>
    <property type="match status" value="1"/>
</dbReference>
<keyword evidence="4" id="KW-1185">Reference proteome</keyword>
<dbReference type="GO" id="GO:0005829">
    <property type="term" value="C:cytosol"/>
    <property type="evidence" value="ECO:0007669"/>
    <property type="project" value="TreeGrafter"/>
</dbReference>
<dbReference type="Gene3D" id="1.10.275.10">
    <property type="entry name" value="Fumarase/aspartase (N-terminal domain)"/>
    <property type="match status" value="1"/>
</dbReference>
<evidence type="ECO:0000313" key="4">
    <source>
        <dbReference type="Proteomes" id="UP000198362"/>
    </source>
</evidence>
<evidence type="ECO:0000259" key="2">
    <source>
        <dbReference type="Pfam" id="PF00206"/>
    </source>
</evidence>
<dbReference type="GO" id="GO:0070626">
    <property type="term" value="F:(S)-2-(5-amino-1-(5-phospho-D-ribosyl)imidazole-4-carboxamido) succinate lyase (fumarate-forming) activity"/>
    <property type="evidence" value="ECO:0007669"/>
    <property type="project" value="TreeGrafter"/>
</dbReference>
<dbReference type="Proteomes" id="UP000198362">
    <property type="component" value="Unassembled WGS sequence"/>
</dbReference>
<dbReference type="InterPro" id="IPR000362">
    <property type="entry name" value="Fumarate_lyase_fam"/>
</dbReference>
<evidence type="ECO:0000256" key="1">
    <source>
        <dbReference type="ARBA" id="ARBA00023239"/>
    </source>
</evidence>
<proteinExistence type="predicted"/>
<reference evidence="3 4" key="1">
    <citation type="submission" date="2017-06" db="EMBL/GenBank/DDBJ databases">
        <authorList>
            <person name="Kim H.J."/>
            <person name="Triplett B.A."/>
        </authorList>
    </citation>
    <scope>NUCLEOTIDE SEQUENCE [LARGE SCALE GENOMIC DNA]</scope>
    <source>
        <strain evidence="3 4">CGMCC 4.5593</strain>
    </source>
</reference>
<dbReference type="PANTHER" id="PTHR43172:SF1">
    <property type="entry name" value="ADENYLOSUCCINATE LYASE"/>
    <property type="match status" value="1"/>
</dbReference>
<dbReference type="InterPro" id="IPR024083">
    <property type="entry name" value="Fumarase/histidase_N"/>
</dbReference>
<gene>
    <name evidence="3" type="ORF">SAMN05421812_101515</name>
</gene>